<evidence type="ECO:0000313" key="2">
    <source>
        <dbReference type="EMBL" id="PRW20756.1"/>
    </source>
</evidence>
<keyword evidence="3" id="KW-1185">Reference proteome</keyword>
<dbReference type="EMBL" id="LHPG02000022">
    <property type="protein sequence ID" value="PRW20756.1"/>
    <property type="molecule type" value="Genomic_DNA"/>
</dbReference>
<dbReference type="InterPro" id="IPR034628">
    <property type="entry name" value="MEX1/MEX1-like"/>
</dbReference>
<feature type="transmembrane region" description="Helical" evidence="1">
    <location>
        <begin position="86"/>
        <end position="105"/>
    </location>
</feature>
<keyword evidence="1" id="KW-1133">Transmembrane helix</keyword>
<sequence length="340" mass="35138">MPPWAHRRGRGRGRAFLSTGRAATGPALAACDGWVALASNFTSFLILSSVFIVDGELEAAACYAAGLAGSLILLVQARWLGGAPTAVVLAALLLAGGGTAVNVALLRASQTEELQASAAWRLWRGVLGATGFAMLPQVFYLSVVLPASGAPGGAAAAASWGPAAAGLALFAGLALELRAGRLPRSCWELWDVPAWTATLLFMLEPLAALASAALDPSVLASASPASHLLAALVTGLQVPRALLVGEHMWATGTSWSTAFACLQAALVAAATWHALLASALTALPVLGAAWLLHGIAAAEGHTQPLQPIHRIAAVYKQQLRPWQQLAARLRSTLRRQRATI</sequence>
<evidence type="ECO:0000256" key="1">
    <source>
        <dbReference type="SAM" id="Phobius"/>
    </source>
</evidence>
<gene>
    <name evidence="2" type="ORF">C2E21_8861</name>
</gene>
<dbReference type="PANTHER" id="PTHR34809:SF1">
    <property type="entry name" value="MALTOSE EXCESS PROTEIN 1, CHLOROPLASTIC-RELATED"/>
    <property type="match status" value="1"/>
</dbReference>
<feature type="transmembrane region" description="Helical" evidence="1">
    <location>
        <begin position="189"/>
        <end position="213"/>
    </location>
</feature>
<keyword evidence="1" id="KW-0472">Membrane</keyword>
<dbReference type="AlphaFoldDB" id="A0A2P6TDN0"/>
<dbReference type="GO" id="GO:0005363">
    <property type="term" value="F:maltose transmembrane transporter activity"/>
    <property type="evidence" value="ECO:0007669"/>
    <property type="project" value="TreeGrafter"/>
</dbReference>
<feature type="transmembrane region" description="Helical" evidence="1">
    <location>
        <begin position="60"/>
        <end position="80"/>
    </location>
</feature>
<feature type="transmembrane region" description="Helical" evidence="1">
    <location>
        <begin position="157"/>
        <end position="177"/>
    </location>
</feature>
<dbReference type="OrthoDB" id="8048523at2759"/>
<dbReference type="GO" id="GO:0009941">
    <property type="term" value="C:chloroplast envelope"/>
    <property type="evidence" value="ECO:0007669"/>
    <property type="project" value="TreeGrafter"/>
</dbReference>
<name>A0A2P6TDN0_CHLSO</name>
<reference evidence="2 3" key="1">
    <citation type="journal article" date="2018" name="Plant J.">
        <title>Genome sequences of Chlorella sorokiniana UTEX 1602 and Micractinium conductrix SAG 241.80: implications to maltose excretion by a green alga.</title>
        <authorList>
            <person name="Arriola M.B."/>
            <person name="Velmurugan N."/>
            <person name="Zhang Y."/>
            <person name="Plunkett M.H."/>
            <person name="Hondzo H."/>
            <person name="Barney B.M."/>
        </authorList>
    </citation>
    <scope>NUCLEOTIDE SEQUENCE [LARGE SCALE GENOMIC DNA]</scope>
    <source>
        <strain evidence="3">UTEX 1602</strain>
    </source>
</reference>
<evidence type="ECO:0000313" key="3">
    <source>
        <dbReference type="Proteomes" id="UP000239899"/>
    </source>
</evidence>
<feature type="transmembrane region" description="Helical" evidence="1">
    <location>
        <begin position="34"/>
        <end position="53"/>
    </location>
</feature>
<dbReference type="PANTHER" id="PTHR34809">
    <property type="entry name" value="MALTOSE EXCESS PROTEIN 1, CHLOROPLASTIC-RELATED"/>
    <property type="match status" value="1"/>
</dbReference>
<comment type="caution">
    <text evidence="2">The sequence shown here is derived from an EMBL/GenBank/DDBJ whole genome shotgun (WGS) entry which is preliminary data.</text>
</comment>
<accession>A0A2P6TDN0</accession>
<organism evidence="2 3">
    <name type="scientific">Chlorella sorokiniana</name>
    <name type="common">Freshwater green alga</name>
    <dbReference type="NCBI Taxonomy" id="3076"/>
    <lineage>
        <taxon>Eukaryota</taxon>
        <taxon>Viridiplantae</taxon>
        <taxon>Chlorophyta</taxon>
        <taxon>core chlorophytes</taxon>
        <taxon>Trebouxiophyceae</taxon>
        <taxon>Chlorellales</taxon>
        <taxon>Chlorellaceae</taxon>
        <taxon>Chlorella clade</taxon>
        <taxon>Chlorella</taxon>
    </lineage>
</organism>
<protein>
    <submittedName>
        <fullName evidence="2">Maltose excess chloroplastic-like</fullName>
    </submittedName>
</protein>
<feature type="transmembrane region" description="Helical" evidence="1">
    <location>
        <begin position="281"/>
        <end position="300"/>
    </location>
</feature>
<dbReference type="Proteomes" id="UP000239899">
    <property type="component" value="Unassembled WGS sequence"/>
</dbReference>
<proteinExistence type="predicted"/>
<keyword evidence="1" id="KW-0812">Transmembrane</keyword>
<feature type="transmembrane region" description="Helical" evidence="1">
    <location>
        <begin position="126"/>
        <end position="145"/>
    </location>
</feature>